<feature type="region of interest" description="Disordered" evidence="1">
    <location>
        <begin position="25"/>
        <end position="65"/>
    </location>
</feature>
<feature type="chain" id="PRO_5045761390" description="Carboxypeptidase regulatory-like domain-containing protein" evidence="2">
    <location>
        <begin position="22"/>
        <end position="119"/>
    </location>
</feature>
<evidence type="ECO:0008006" key="5">
    <source>
        <dbReference type="Google" id="ProtNLM"/>
    </source>
</evidence>
<name>A0ABT6FHW9_9BACT</name>
<accession>A0ABT6FHW9</accession>
<gene>
    <name evidence="3" type="ORF">PZE19_25665</name>
</gene>
<evidence type="ECO:0000256" key="1">
    <source>
        <dbReference type="SAM" id="MobiDB-lite"/>
    </source>
</evidence>
<reference evidence="3 4" key="1">
    <citation type="submission" date="2023-03" db="EMBL/GenBank/DDBJ databases">
        <title>Paludisphaera mucosa sp. nov. a novel planctomycete from northern fen.</title>
        <authorList>
            <person name="Ivanova A."/>
        </authorList>
    </citation>
    <scope>NUCLEOTIDE SEQUENCE [LARGE SCALE GENOMIC DNA]</scope>
    <source>
        <strain evidence="3 4">Pla2</strain>
    </source>
</reference>
<evidence type="ECO:0000313" key="4">
    <source>
        <dbReference type="Proteomes" id="UP001216907"/>
    </source>
</evidence>
<feature type="signal peptide" evidence="2">
    <location>
        <begin position="1"/>
        <end position="21"/>
    </location>
</feature>
<feature type="compositionally biased region" description="Basic and acidic residues" evidence="1">
    <location>
        <begin position="55"/>
        <end position="64"/>
    </location>
</feature>
<organism evidence="3 4">
    <name type="scientific">Paludisphaera mucosa</name>
    <dbReference type="NCBI Taxonomy" id="3030827"/>
    <lineage>
        <taxon>Bacteria</taxon>
        <taxon>Pseudomonadati</taxon>
        <taxon>Planctomycetota</taxon>
        <taxon>Planctomycetia</taxon>
        <taxon>Isosphaerales</taxon>
        <taxon>Isosphaeraceae</taxon>
        <taxon>Paludisphaera</taxon>
    </lineage>
</organism>
<evidence type="ECO:0000256" key="2">
    <source>
        <dbReference type="SAM" id="SignalP"/>
    </source>
</evidence>
<protein>
    <recommendedName>
        <fullName evidence="5">Carboxypeptidase regulatory-like domain-containing protein</fullName>
    </recommendedName>
</protein>
<proteinExistence type="predicted"/>
<dbReference type="EMBL" id="JARRAG010000002">
    <property type="protein sequence ID" value="MDG3007167.1"/>
    <property type="molecule type" value="Genomic_DNA"/>
</dbReference>
<keyword evidence="4" id="KW-1185">Reference proteome</keyword>
<sequence length="119" mass="12470">MRWSIAAAVLLAILCPGCDSGDPPLPPSAAAPAKGRITHRGKPLTGGRITLEPTDGGREAKGDVQPDGTFVLTTFQEGDGALPGVHRVSIAGVEPPLRTRGETHVRVSEGKTEYHIDLK</sequence>
<keyword evidence="2" id="KW-0732">Signal</keyword>
<evidence type="ECO:0000313" key="3">
    <source>
        <dbReference type="EMBL" id="MDG3007167.1"/>
    </source>
</evidence>
<dbReference type="Proteomes" id="UP001216907">
    <property type="component" value="Unassembled WGS sequence"/>
</dbReference>
<comment type="caution">
    <text evidence="3">The sequence shown here is derived from an EMBL/GenBank/DDBJ whole genome shotgun (WGS) entry which is preliminary data.</text>
</comment>
<dbReference type="RefSeq" id="WP_277863455.1">
    <property type="nucleotide sequence ID" value="NZ_JARRAG010000002.1"/>
</dbReference>